<dbReference type="InterPro" id="IPR012724">
    <property type="entry name" value="DnaJ"/>
</dbReference>
<keyword evidence="2" id="KW-0677">Repeat</keyword>
<evidence type="ECO:0000259" key="9">
    <source>
        <dbReference type="PROSITE" id="PS50076"/>
    </source>
</evidence>
<dbReference type="GO" id="GO:0042026">
    <property type="term" value="P:protein refolding"/>
    <property type="evidence" value="ECO:0007669"/>
    <property type="project" value="TreeGrafter"/>
</dbReference>
<proteinExistence type="inferred from homology"/>
<dbReference type="SUPFAM" id="SSF49493">
    <property type="entry name" value="HSP40/DnaJ peptide-binding domain"/>
    <property type="match status" value="2"/>
</dbReference>
<feature type="zinc finger region" description="CR-type" evidence="7">
    <location>
        <begin position="163"/>
        <end position="244"/>
    </location>
</feature>
<dbReference type="InterPro" id="IPR002939">
    <property type="entry name" value="DnaJ_C"/>
</dbReference>
<dbReference type="GO" id="GO:0005524">
    <property type="term" value="F:ATP binding"/>
    <property type="evidence" value="ECO:0007669"/>
    <property type="project" value="InterPro"/>
</dbReference>
<evidence type="ECO:0000256" key="2">
    <source>
        <dbReference type="ARBA" id="ARBA00022737"/>
    </source>
</evidence>
<dbReference type="CDD" id="cd06257">
    <property type="entry name" value="DnaJ"/>
    <property type="match status" value="1"/>
</dbReference>
<dbReference type="OrthoDB" id="10256793at2759"/>
<dbReference type="Gene3D" id="1.10.287.110">
    <property type="entry name" value="DnaJ domain"/>
    <property type="match status" value="1"/>
</dbReference>
<dbReference type="GO" id="GO:0008270">
    <property type="term" value="F:zinc ion binding"/>
    <property type="evidence" value="ECO:0007669"/>
    <property type="project" value="UniProtKB-KW"/>
</dbReference>
<dbReference type="PROSITE" id="PS50076">
    <property type="entry name" value="DNAJ_2"/>
    <property type="match status" value="1"/>
</dbReference>
<dbReference type="EMBL" id="SWFS01000252">
    <property type="protein sequence ID" value="KAA8912601.1"/>
    <property type="molecule type" value="Genomic_DNA"/>
</dbReference>
<dbReference type="InterPro" id="IPR001305">
    <property type="entry name" value="HSP_DnaJ_Cys-rich_dom"/>
</dbReference>
<evidence type="ECO:0000313" key="11">
    <source>
        <dbReference type="EMBL" id="KAA8912601.1"/>
    </source>
</evidence>
<protein>
    <recommendedName>
        <fullName evidence="6">DnaJ homolog 1, mitochondrial</fullName>
    </recommendedName>
</protein>
<dbReference type="Gene3D" id="2.10.230.10">
    <property type="entry name" value="Heat shock protein DnaJ, cysteine-rich domain"/>
    <property type="match status" value="1"/>
</dbReference>
<dbReference type="GO" id="GO:0031072">
    <property type="term" value="F:heat shock protein binding"/>
    <property type="evidence" value="ECO:0007669"/>
    <property type="project" value="InterPro"/>
</dbReference>
<dbReference type="SMART" id="SM00271">
    <property type="entry name" value="DnaJ"/>
    <property type="match status" value="1"/>
</dbReference>
<feature type="domain" description="CR-type" evidence="10">
    <location>
        <begin position="163"/>
        <end position="244"/>
    </location>
</feature>
<keyword evidence="12" id="KW-1185">Reference proteome</keyword>
<keyword evidence="1 7" id="KW-0479">Metal-binding</keyword>
<dbReference type="GO" id="GO:0009408">
    <property type="term" value="P:response to heat"/>
    <property type="evidence" value="ECO:0007669"/>
    <property type="project" value="InterPro"/>
</dbReference>
<dbReference type="CDD" id="cd10719">
    <property type="entry name" value="DnaJ_zf"/>
    <property type="match status" value="1"/>
</dbReference>
<dbReference type="PROSITE" id="PS51188">
    <property type="entry name" value="ZF_CR"/>
    <property type="match status" value="1"/>
</dbReference>
<evidence type="ECO:0000256" key="3">
    <source>
        <dbReference type="ARBA" id="ARBA00022771"/>
    </source>
</evidence>
<dbReference type="InterPro" id="IPR036410">
    <property type="entry name" value="HSP_DnaJ_Cys-rich_dom_sf"/>
</dbReference>
<dbReference type="PANTHER" id="PTHR43096">
    <property type="entry name" value="DNAJ HOMOLOG 1, MITOCHONDRIAL-RELATED"/>
    <property type="match status" value="1"/>
</dbReference>
<organism evidence="11 12">
    <name type="scientific">Trichomonascus ciferrii</name>
    <dbReference type="NCBI Taxonomy" id="44093"/>
    <lineage>
        <taxon>Eukaryota</taxon>
        <taxon>Fungi</taxon>
        <taxon>Dikarya</taxon>
        <taxon>Ascomycota</taxon>
        <taxon>Saccharomycotina</taxon>
        <taxon>Dipodascomycetes</taxon>
        <taxon>Dipodascales</taxon>
        <taxon>Trichomonascaceae</taxon>
        <taxon>Trichomonascus</taxon>
        <taxon>Trichomonascus ciferrii complex</taxon>
    </lineage>
</organism>
<dbReference type="PANTHER" id="PTHR43096:SF52">
    <property type="entry name" value="DNAJ HOMOLOG 1, MITOCHONDRIAL-RELATED"/>
    <property type="match status" value="1"/>
</dbReference>
<dbReference type="AlphaFoldDB" id="A0A642V3W0"/>
<sequence length="462" mass="48857">MKDPYQSLGVDKNASSKDIKKAYYQLAKKYHPDVNKEKGADQKFQDIQSAYELLSDENKKRQYDQFGAAAFDQTGGGGGGPGGGSDGPFNPFGNFSGFEGFNFGGGGRGQSFNFEDIFGAAFGDMGGGAGRGGGRRGGGGMMHYKGDDIEVLAHVTLEDAAVGKTLQVKYATLDECGTCHGSGLKPGHKKNTCQACGGSGSQVHLMQGGFQMASTCGACKGSGVTIPRGSACDTCGSQGVVQTSKTTQVEIPAGIADGMRLKVAGAGDAPPVQSGAGIHRSNGDLYVRVRVKPHSKFTRSKSDLLYTATIPMTTAALGGRIEVPTLSGKAINLTVPQATQHGATITIPEQGFPILNRKGLHGDLKVTMNIKTLRPQNANQIALLEALAKEMGDTTARITNPPPPPSTHESDSKPADHGPEHKGFLKNLFNRMSHHNDQPEHKDNDQPENKDQNKKKDDNKKN</sequence>
<dbReference type="InterPro" id="IPR018253">
    <property type="entry name" value="DnaJ_domain_CS"/>
</dbReference>
<comment type="caution">
    <text evidence="11">The sequence shown here is derived from an EMBL/GenBank/DDBJ whole genome shotgun (WGS) entry which is preliminary data.</text>
</comment>
<feature type="compositionally biased region" description="Basic and acidic residues" evidence="8">
    <location>
        <begin position="434"/>
        <end position="462"/>
    </location>
</feature>
<dbReference type="Pfam" id="PF00684">
    <property type="entry name" value="DnaJ_CXXCXGXG"/>
    <property type="match status" value="1"/>
</dbReference>
<dbReference type="Proteomes" id="UP000761534">
    <property type="component" value="Unassembled WGS sequence"/>
</dbReference>
<dbReference type="InterPro" id="IPR008971">
    <property type="entry name" value="HSP40/DnaJ_pept-bd"/>
</dbReference>
<name>A0A642V3W0_9ASCO</name>
<dbReference type="InterPro" id="IPR001623">
    <property type="entry name" value="DnaJ_domain"/>
</dbReference>
<keyword evidence="4 7" id="KW-0862">Zinc</keyword>
<dbReference type="VEuPathDB" id="FungiDB:TRICI_003439"/>
<dbReference type="Gene3D" id="2.60.260.20">
    <property type="entry name" value="Urease metallochaperone UreE, N-terminal domain"/>
    <property type="match status" value="2"/>
</dbReference>
<accession>A0A642V3W0</accession>
<dbReference type="CDD" id="cd10747">
    <property type="entry name" value="DnaJ_C"/>
    <property type="match status" value="1"/>
</dbReference>
<keyword evidence="5" id="KW-0143">Chaperone</keyword>
<evidence type="ECO:0000256" key="8">
    <source>
        <dbReference type="SAM" id="MobiDB-lite"/>
    </source>
</evidence>
<dbReference type="Pfam" id="PF00226">
    <property type="entry name" value="DnaJ"/>
    <property type="match status" value="1"/>
</dbReference>
<dbReference type="SUPFAM" id="SSF46565">
    <property type="entry name" value="Chaperone J-domain"/>
    <property type="match status" value="1"/>
</dbReference>
<gene>
    <name evidence="11" type="ORF">TRICI_003439</name>
</gene>
<dbReference type="Pfam" id="PF01556">
    <property type="entry name" value="DnaJ_C"/>
    <property type="match status" value="1"/>
</dbReference>
<evidence type="ECO:0000259" key="10">
    <source>
        <dbReference type="PROSITE" id="PS51188"/>
    </source>
</evidence>
<dbReference type="FunFam" id="2.10.230.10:FF:000001">
    <property type="entry name" value="DnaJ subfamily A member 2"/>
    <property type="match status" value="1"/>
</dbReference>
<feature type="domain" description="J" evidence="9">
    <location>
        <begin position="3"/>
        <end position="67"/>
    </location>
</feature>
<dbReference type="HAMAP" id="MF_01152">
    <property type="entry name" value="DnaJ"/>
    <property type="match status" value="1"/>
</dbReference>
<feature type="compositionally biased region" description="Basic and acidic residues" evidence="8">
    <location>
        <begin position="408"/>
        <end position="423"/>
    </location>
</feature>
<dbReference type="SUPFAM" id="SSF57938">
    <property type="entry name" value="DnaJ/Hsp40 cysteine-rich domain"/>
    <property type="match status" value="1"/>
</dbReference>
<evidence type="ECO:0000256" key="7">
    <source>
        <dbReference type="PROSITE-ProRule" id="PRU00546"/>
    </source>
</evidence>
<feature type="region of interest" description="Disordered" evidence="8">
    <location>
        <begin position="394"/>
        <end position="462"/>
    </location>
</feature>
<evidence type="ECO:0000256" key="6">
    <source>
        <dbReference type="ARBA" id="ARBA00072890"/>
    </source>
</evidence>
<keyword evidence="3 7" id="KW-0863">Zinc-finger</keyword>
<dbReference type="FunFam" id="2.60.260.20:FF:000005">
    <property type="entry name" value="Chaperone protein dnaJ 1, mitochondrial"/>
    <property type="match status" value="1"/>
</dbReference>
<evidence type="ECO:0000256" key="1">
    <source>
        <dbReference type="ARBA" id="ARBA00022723"/>
    </source>
</evidence>
<dbReference type="GO" id="GO:0005737">
    <property type="term" value="C:cytoplasm"/>
    <property type="evidence" value="ECO:0007669"/>
    <property type="project" value="TreeGrafter"/>
</dbReference>
<reference evidence="11" key="1">
    <citation type="journal article" date="2019" name="G3 (Bethesda)">
        <title>Genome Assemblies of Two Rare Opportunistic Yeast Pathogens: Diutina rugosa (syn. Candida rugosa) and Trichomonascus ciferrii (syn. Candida ciferrii).</title>
        <authorList>
            <person name="Mixao V."/>
            <person name="Saus E."/>
            <person name="Hansen A.P."/>
            <person name="Lass-Florl C."/>
            <person name="Gabaldon T."/>
        </authorList>
    </citation>
    <scope>NUCLEOTIDE SEQUENCE</scope>
    <source>
        <strain evidence="11">CBS 4856</strain>
    </source>
</reference>
<dbReference type="PRINTS" id="PR00625">
    <property type="entry name" value="JDOMAIN"/>
</dbReference>
<evidence type="ECO:0000256" key="5">
    <source>
        <dbReference type="ARBA" id="ARBA00023186"/>
    </source>
</evidence>
<dbReference type="GO" id="GO:0051082">
    <property type="term" value="F:unfolded protein binding"/>
    <property type="evidence" value="ECO:0007669"/>
    <property type="project" value="InterPro"/>
</dbReference>
<dbReference type="PROSITE" id="PS00636">
    <property type="entry name" value="DNAJ_1"/>
    <property type="match status" value="1"/>
</dbReference>
<evidence type="ECO:0000256" key="4">
    <source>
        <dbReference type="ARBA" id="ARBA00022833"/>
    </source>
</evidence>
<dbReference type="InterPro" id="IPR036869">
    <property type="entry name" value="J_dom_sf"/>
</dbReference>
<evidence type="ECO:0000313" key="12">
    <source>
        <dbReference type="Proteomes" id="UP000761534"/>
    </source>
</evidence>